<dbReference type="Proteomes" id="UP001330812">
    <property type="component" value="Chromosome"/>
</dbReference>
<organism evidence="4 5">
    <name type="scientific">Amycolatopsis rhabdoformis</name>
    <dbReference type="NCBI Taxonomy" id="1448059"/>
    <lineage>
        <taxon>Bacteria</taxon>
        <taxon>Bacillati</taxon>
        <taxon>Actinomycetota</taxon>
        <taxon>Actinomycetes</taxon>
        <taxon>Pseudonocardiales</taxon>
        <taxon>Pseudonocardiaceae</taxon>
        <taxon>Amycolatopsis</taxon>
    </lineage>
</organism>
<dbReference type="PANTHER" id="PTHR44169">
    <property type="entry name" value="NADPH-DEPENDENT 1-ACYLDIHYDROXYACETONE PHOSPHATE REDUCTASE"/>
    <property type="match status" value="1"/>
</dbReference>
<dbReference type="CDD" id="cd05374">
    <property type="entry name" value="17beta-HSD-like_SDR_c"/>
    <property type="match status" value="1"/>
</dbReference>
<keyword evidence="5" id="KW-1185">Reference proteome</keyword>
<evidence type="ECO:0000256" key="1">
    <source>
        <dbReference type="ARBA" id="ARBA00006484"/>
    </source>
</evidence>
<dbReference type="PRINTS" id="PR00080">
    <property type="entry name" value="SDRFAMILY"/>
</dbReference>
<dbReference type="PANTHER" id="PTHR44169:SF6">
    <property type="entry name" value="NADPH-DEPENDENT 1-ACYLDIHYDROXYACETONE PHOSPHATE REDUCTASE"/>
    <property type="match status" value="1"/>
</dbReference>
<dbReference type="Pfam" id="PF00106">
    <property type="entry name" value="adh_short"/>
    <property type="match status" value="1"/>
</dbReference>
<sequence length="274" mass="28849">MSPKVALVTGASSGIGEASARELLQRGYTVYGAARRVERMAGLAERGARTIALDVTDEESAEKAVAAIVAESGRIDLLVNNAGYGSYGAVEDVPLQEGRYQFEVNVIGAARLIQLVLPVMRAQRSGRIVNISSMGGKIHTPLGAWYHGSKFALEGFSDVLRLEVAPFGIDVVVVEPGGIATEWGSIAVDHLMEVSGEGAYADLAGKVAKGMTGGINARMLSQPSVIAKAVAKAATARRPRTRYAAGFGAKPLIFLRRALPDRAFDALIKRAVAS</sequence>
<evidence type="ECO:0000313" key="4">
    <source>
        <dbReference type="EMBL" id="WSE34877.1"/>
    </source>
</evidence>
<dbReference type="InterPro" id="IPR036291">
    <property type="entry name" value="NAD(P)-bd_dom_sf"/>
</dbReference>
<evidence type="ECO:0000256" key="3">
    <source>
        <dbReference type="RuleBase" id="RU000363"/>
    </source>
</evidence>
<evidence type="ECO:0000256" key="2">
    <source>
        <dbReference type="ARBA" id="ARBA00023002"/>
    </source>
</evidence>
<dbReference type="EMBL" id="CP142149">
    <property type="protein sequence ID" value="WSE34877.1"/>
    <property type="molecule type" value="Genomic_DNA"/>
</dbReference>
<protein>
    <submittedName>
        <fullName evidence="4">Oxidoreductase</fullName>
    </submittedName>
</protein>
<dbReference type="Gene3D" id="3.40.50.720">
    <property type="entry name" value="NAD(P)-binding Rossmann-like Domain"/>
    <property type="match status" value="1"/>
</dbReference>
<dbReference type="InterPro" id="IPR002347">
    <property type="entry name" value="SDR_fam"/>
</dbReference>
<dbReference type="RefSeq" id="WP_326837685.1">
    <property type="nucleotide sequence ID" value="NZ_CP142149.1"/>
</dbReference>
<gene>
    <name evidence="4" type="ORF">VSH64_22825</name>
</gene>
<dbReference type="PRINTS" id="PR00081">
    <property type="entry name" value="GDHRDH"/>
</dbReference>
<proteinExistence type="inferred from homology"/>
<reference evidence="4 5" key="1">
    <citation type="journal article" date="2015" name="Int. J. Syst. Evol. Microbiol.">
        <title>Amycolatopsis rhabdoformis sp. nov., an actinomycete isolated from a tropical forest soil.</title>
        <authorList>
            <person name="Souza W.R."/>
            <person name="Silva R.E."/>
            <person name="Goodfellow M."/>
            <person name="Busarakam K."/>
            <person name="Figueiro F.S."/>
            <person name="Ferreira D."/>
            <person name="Rodrigues-Filho E."/>
            <person name="Moraes L.A.B."/>
            <person name="Zucchi T.D."/>
        </authorList>
    </citation>
    <scope>NUCLEOTIDE SEQUENCE [LARGE SCALE GENOMIC DNA]</scope>
    <source>
        <strain evidence="4 5">NCIMB 14900</strain>
    </source>
</reference>
<comment type="similarity">
    <text evidence="1 3">Belongs to the short-chain dehydrogenases/reductases (SDR) family.</text>
</comment>
<name>A0ABZ1IME3_9PSEU</name>
<accession>A0ABZ1IME3</accession>
<keyword evidence="2" id="KW-0560">Oxidoreductase</keyword>
<dbReference type="SUPFAM" id="SSF51735">
    <property type="entry name" value="NAD(P)-binding Rossmann-fold domains"/>
    <property type="match status" value="1"/>
</dbReference>
<dbReference type="NCBIfam" id="NF004826">
    <property type="entry name" value="PRK06182.1"/>
    <property type="match status" value="1"/>
</dbReference>
<evidence type="ECO:0000313" key="5">
    <source>
        <dbReference type="Proteomes" id="UP001330812"/>
    </source>
</evidence>